<organism evidence="4 5">
    <name type="scientific">Halpernia frigidisoli</name>
    <dbReference type="NCBI Taxonomy" id="1125876"/>
    <lineage>
        <taxon>Bacteria</taxon>
        <taxon>Pseudomonadati</taxon>
        <taxon>Bacteroidota</taxon>
        <taxon>Flavobacteriia</taxon>
        <taxon>Flavobacteriales</taxon>
        <taxon>Weeksellaceae</taxon>
        <taxon>Chryseobacterium group</taxon>
        <taxon>Halpernia</taxon>
    </lineage>
</organism>
<dbReference type="EMBL" id="FOQT01000005">
    <property type="protein sequence ID" value="SFI51598.1"/>
    <property type="molecule type" value="Genomic_DNA"/>
</dbReference>
<dbReference type="Proteomes" id="UP000198931">
    <property type="component" value="Unassembled WGS sequence"/>
</dbReference>
<dbReference type="PANTHER" id="PTHR44943:SF8">
    <property type="entry name" value="TPR REPEAT-CONTAINING PROTEIN MJ0263"/>
    <property type="match status" value="1"/>
</dbReference>
<dbReference type="PANTHER" id="PTHR44943">
    <property type="entry name" value="CELLULOSE SYNTHASE OPERON PROTEIN C"/>
    <property type="match status" value="1"/>
</dbReference>
<feature type="repeat" description="TPR" evidence="3">
    <location>
        <begin position="127"/>
        <end position="160"/>
    </location>
</feature>
<dbReference type="STRING" id="1125876.SAMN05443292_2790"/>
<gene>
    <name evidence="4" type="ORF">SAMN05443292_2790</name>
</gene>
<evidence type="ECO:0000313" key="5">
    <source>
        <dbReference type="Proteomes" id="UP000198931"/>
    </source>
</evidence>
<proteinExistence type="predicted"/>
<dbReference type="PROSITE" id="PS50005">
    <property type="entry name" value="TPR"/>
    <property type="match status" value="2"/>
</dbReference>
<name>A0A1I3IUG5_9FLAO</name>
<dbReference type="InterPro" id="IPR011990">
    <property type="entry name" value="TPR-like_helical_dom_sf"/>
</dbReference>
<dbReference type="Pfam" id="PF00515">
    <property type="entry name" value="TPR_1"/>
    <property type="match status" value="1"/>
</dbReference>
<dbReference type="AlphaFoldDB" id="A0A1I3IUG5"/>
<evidence type="ECO:0000256" key="1">
    <source>
        <dbReference type="ARBA" id="ARBA00022737"/>
    </source>
</evidence>
<evidence type="ECO:0000256" key="3">
    <source>
        <dbReference type="PROSITE-ProRule" id="PRU00339"/>
    </source>
</evidence>
<feature type="repeat" description="TPR" evidence="3">
    <location>
        <begin position="23"/>
        <end position="56"/>
    </location>
</feature>
<dbReference type="SUPFAM" id="SSF48452">
    <property type="entry name" value="TPR-like"/>
    <property type="match status" value="1"/>
</dbReference>
<dbReference type="InterPro" id="IPR019734">
    <property type="entry name" value="TPR_rpt"/>
</dbReference>
<evidence type="ECO:0000313" key="4">
    <source>
        <dbReference type="EMBL" id="SFI51598.1"/>
    </source>
</evidence>
<evidence type="ECO:0000256" key="2">
    <source>
        <dbReference type="ARBA" id="ARBA00022803"/>
    </source>
</evidence>
<keyword evidence="1" id="KW-0677">Repeat</keyword>
<dbReference type="Gene3D" id="1.25.40.10">
    <property type="entry name" value="Tetratricopeptide repeat domain"/>
    <property type="match status" value="1"/>
</dbReference>
<dbReference type="InterPro" id="IPR051685">
    <property type="entry name" value="Ycf3/AcsC/BcsC/TPR_MFPF"/>
</dbReference>
<keyword evidence="2 3" id="KW-0802">TPR repeat</keyword>
<dbReference type="OrthoDB" id="793001at2"/>
<reference evidence="4 5" key="1">
    <citation type="submission" date="2016-10" db="EMBL/GenBank/DDBJ databases">
        <authorList>
            <person name="de Groot N.N."/>
        </authorList>
    </citation>
    <scope>NUCLEOTIDE SEQUENCE [LARGE SCALE GENOMIC DNA]</scope>
    <source>
        <strain evidence="4 5">DSM 26000</strain>
    </source>
</reference>
<accession>A0A1I3IUG5</accession>
<dbReference type="SMART" id="SM00028">
    <property type="entry name" value="TPR"/>
    <property type="match status" value="4"/>
</dbReference>
<keyword evidence="5" id="KW-1185">Reference proteome</keyword>
<sequence length="347" mass="39945">MRKFYYLIVLFSTLLYSQDKIEAGKKVEEGISFHDAGKFNEAIAKYDEALNLDKDNLFALTEKAMSLESSTKYDDAIEICKHIFQMYPNEDNKTVYLTYGNSLDKFGKSDLAIKIYDSGLIKFPNYYQLYYNKAIALFNLKQNDKAIKAFQKATELNPDHASSFNALAILDSSNRIASILASGRYLVLDNKTSRAKGNLDAVISLMKKGVSQKEDKSISLSIDEETLKNIDKKQKTENDFSSVDLALSMAAALDFDEKNKDQSEIQKFAEKFKTITLVMDEVKKNKKGYYWEFLAPYFIEMNKKNLIEPFANVIYLSSQNKEATEYAEKNSDKIKEFYNWSKNYNWK</sequence>
<dbReference type="PROSITE" id="PS50293">
    <property type="entry name" value="TPR_REGION"/>
    <property type="match status" value="1"/>
</dbReference>
<dbReference type="RefSeq" id="WP_090082193.1">
    <property type="nucleotide sequence ID" value="NZ_FOQT01000005.1"/>
</dbReference>
<protein>
    <submittedName>
        <fullName evidence="4">Tetratricopeptide repeat-containing protein</fullName>
    </submittedName>
</protein>